<sequence>MMREEESKRFKKHKTKLQTSKTKHKLPSCHHRLTATTNLRHEGHHPDAVEERVAGDALKDVVFPVDLPGVDLIEERHHHEGVEDEGEVLRRRLPALPVQPVVYVQHDVACRRFKDQIWL</sequence>
<organism evidence="2 3">
    <name type="scientific">Portunus trituberculatus</name>
    <name type="common">Swimming crab</name>
    <name type="synonym">Neptunus trituberculatus</name>
    <dbReference type="NCBI Taxonomy" id="210409"/>
    <lineage>
        <taxon>Eukaryota</taxon>
        <taxon>Metazoa</taxon>
        <taxon>Ecdysozoa</taxon>
        <taxon>Arthropoda</taxon>
        <taxon>Crustacea</taxon>
        <taxon>Multicrustacea</taxon>
        <taxon>Malacostraca</taxon>
        <taxon>Eumalacostraca</taxon>
        <taxon>Eucarida</taxon>
        <taxon>Decapoda</taxon>
        <taxon>Pleocyemata</taxon>
        <taxon>Brachyura</taxon>
        <taxon>Eubrachyura</taxon>
        <taxon>Portunoidea</taxon>
        <taxon>Portunidae</taxon>
        <taxon>Portuninae</taxon>
        <taxon>Portunus</taxon>
    </lineage>
</organism>
<accession>A0A5B7J9K3</accession>
<name>A0A5B7J9K3_PORTR</name>
<reference evidence="2 3" key="1">
    <citation type="submission" date="2019-05" db="EMBL/GenBank/DDBJ databases">
        <title>Another draft genome of Portunus trituberculatus and its Hox gene families provides insights of decapod evolution.</title>
        <authorList>
            <person name="Jeong J.-H."/>
            <person name="Song I."/>
            <person name="Kim S."/>
            <person name="Choi T."/>
            <person name="Kim D."/>
            <person name="Ryu S."/>
            <person name="Kim W."/>
        </authorList>
    </citation>
    <scope>NUCLEOTIDE SEQUENCE [LARGE SCALE GENOMIC DNA]</scope>
    <source>
        <tissue evidence="2">Muscle</tissue>
    </source>
</reference>
<feature type="region of interest" description="Disordered" evidence="1">
    <location>
        <begin position="1"/>
        <end position="31"/>
    </location>
</feature>
<proteinExistence type="predicted"/>
<dbReference type="EMBL" id="VSRR010087961">
    <property type="protein sequence ID" value="MPC91499.1"/>
    <property type="molecule type" value="Genomic_DNA"/>
</dbReference>
<dbReference type="AlphaFoldDB" id="A0A5B7J9K3"/>
<keyword evidence="3" id="KW-1185">Reference proteome</keyword>
<evidence type="ECO:0000256" key="1">
    <source>
        <dbReference type="SAM" id="MobiDB-lite"/>
    </source>
</evidence>
<comment type="caution">
    <text evidence="2">The sequence shown here is derived from an EMBL/GenBank/DDBJ whole genome shotgun (WGS) entry which is preliminary data.</text>
</comment>
<dbReference type="Proteomes" id="UP000324222">
    <property type="component" value="Unassembled WGS sequence"/>
</dbReference>
<protein>
    <submittedName>
        <fullName evidence="2">Uncharacterized protein</fullName>
    </submittedName>
</protein>
<evidence type="ECO:0000313" key="3">
    <source>
        <dbReference type="Proteomes" id="UP000324222"/>
    </source>
</evidence>
<evidence type="ECO:0000313" key="2">
    <source>
        <dbReference type="EMBL" id="MPC91499.1"/>
    </source>
</evidence>
<gene>
    <name evidence="2" type="ORF">E2C01_086540</name>
</gene>
<feature type="compositionally biased region" description="Basic residues" evidence="1">
    <location>
        <begin position="9"/>
        <end position="31"/>
    </location>
</feature>